<name>A0AAN8NHA2_9PEZI</name>
<proteinExistence type="predicted"/>
<accession>A0AAN8NHA2</accession>
<feature type="compositionally biased region" description="Low complexity" evidence="1">
    <location>
        <begin position="58"/>
        <end position="82"/>
    </location>
</feature>
<feature type="region of interest" description="Disordered" evidence="1">
    <location>
        <begin position="1"/>
        <end position="82"/>
    </location>
</feature>
<dbReference type="EMBL" id="JAVHJM010000008">
    <property type="protein sequence ID" value="KAK6508252.1"/>
    <property type="molecule type" value="Genomic_DNA"/>
</dbReference>
<dbReference type="AlphaFoldDB" id="A0AAN8NHA2"/>
<keyword evidence="3" id="KW-1185">Reference proteome</keyword>
<sequence>MPLLEPSEIVALGLSPEDIPAHKPQTPRKSAGHIGSSAARVTLSQSRRKAANHRNLISTSSRSSARSTSNSSPSDSASPTLSASRLASSAGVEIGSHFEVCIPIPSKRKQAVLQQYERFPDADIATDGDIVRVGAKDVEDGAKEDHIDKAQPEALGHSNGPSGSFGTDIDTDMDEKGPALESEIPIVPIVSDVSL</sequence>
<reference evidence="2 3" key="1">
    <citation type="submission" date="2019-10" db="EMBL/GenBank/DDBJ databases">
        <authorList>
            <person name="Palmer J.M."/>
        </authorList>
    </citation>
    <scope>NUCLEOTIDE SEQUENCE [LARGE SCALE GENOMIC DNA]</scope>
    <source>
        <strain evidence="2 3">TWF506</strain>
    </source>
</reference>
<protein>
    <submittedName>
        <fullName evidence="2">Uncharacterized protein</fullName>
    </submittedName>
</protein>
<evidence type="ECO:0000313" key="3">
    <source>
        <dbReference type="Proteomes" id="UP001307849"/>
    </source>
</evidence>
<evidence type="ECO:0000313" key="2">
    <source>
        <dbReference type="EMBL" id="KAK6508252.1"/>
    </source>
</evidence>
<comment type="caution">
    <text evidence="2">The sequence shown here is derived from an EMBL/GenBank/DDBJ whole genome shotgun (WGS) entry which is preliminary data.</text>
</comment>
<dbReference type="Proteomes" id="UP001307849">
    <property type="component" value="Unassembled WGS sequence"/>
</dbReference>
<organism evidence="2 3">
    <name type="scientific">Arthrobotrys conoides</name>
    <dbReference type="NCBI Taxonomy" id="74498"/>
    <lineage>
        <taxon>Eukaryota</taxon>
        <taxon>Fungi</taxon>
        <taxon>Dikarya</taxon>
        <taxon>Ascomycota</taxon>
        <taxon>Pezizomycotina</taxon>
        <taxon>Orbiliomycetes</taxon>
        <taxon>Orbiliales</taxon>
        <taxon>Orbiliaceae</taxon>
        <taxon>Arthrobotrys</taxon>
    </lineage>
</organism>
<evidence type="ECO:0000256" key="1">
    <source>
        <dbReference type="SAM" id="MobiDB-lite"/>
    </source>
</evidence>
<feature type="region of interest" description="Disordered" evidence="1">
    <location>
        <begin position="149"/>
        <end position="183"/>
    </location>
</feature>
<gene>
    <name evidence="2" type="ORF">TWF506_010349</name>
</gene>